<organism evidence="1">
    <name type="scientific">Candidatus Kentrum sp. LPFa</name>
    <dbReference type="NCBI Taxonomy" id="2126335"/>
    <lineage>
        <taxon>Bacteria</taxon>
        <taxon>Pseudomonadati</taxon>
        <taxon>Pseudomonadota</taxon>
        <taxon>Gammaproteobacteria</taxon>
        <taxon>Candidatus Kentrum</taxon>
    </lineage>
</organism>
<reference evidence="1" key="1">
    <citation type="submission" date="2019-02" db="EMBL/GenBank/DDBJ databases">
        <authorList>
            <person name="Gruber-Vodicka R. H."/>
            <person name="Seah K. B. B."/>
        </authorList>
    </citation>
    <scope>NUCLEOTIDE SEQUENCE</scope>
    <source>
        <strain evidence="1">BECK_S313</strain>
    </source>
</reference>
<dbReference type="EMBL" id="CAADFK010000127">
    <property type="protein sequence ID" value="VFK17885.1"/>
    <property type="molecule type" value="Genomic_DNA"/>
</dbReference>
<gene>
    <name evidence="1" type="ORF">BECKLPF1236B_GA0070989_11277</name>
</gene>
<name>A0A450WLH0_9GAMM</name>
<protein>
    <submittedName>
        <fullName evidence="1">Uncharacterized protein</fullName>
    </submittedName>
</protein>
<proteinExistence type="predicted"/>
<dbReference type="AlphaFoldDB" id="A0A450WLH0"/>
<evidence type="ECO:0000313" key="1">
    <source>
        <dbReference type="EMBL" id="VFK17885.1"/>
    </source>
</evidence>
<accession>A0A450WLH0</accession>
<sequence>MFFTSLANQNFVIPRIQETHWVYLLSLNGKISAAIDTGDAITTHVLPEGKVVAIDGGSNNTGSNVITSDMPRVAHLGRDSADSPLNASPGRYQVPGCGGYRAVKWPMSAPRMDLPFGAASCGRLPDSI</sequence>